<dbReference type="InterPro" id="IPR017515">
    <property type="entry name" value="MeMalonyl-CoA_epimerase"/>
</dbReference>
<accession>A0A484HG23</accession>
<sequence length="139" mass="15575">MKAKKIDHICIAVKNLSQAREIYENTLGLDLAAEYVAESEKIKVARYYLGEVALELMESTTPDGDVARFIEKKGEGVFLISYLVDDVDDALGELREKGEKTIDEKPRELMGNRYAFIMPPTRTCGVLTEIIEGDFNPGK</sequence>
<evidence type="ECO:0000313" key="4">
    <source>
        <dbReference type="EMBL" id="VEN73635.1"/>
    </source>
</evidence>
<dbReference type="Gene3D" id="3.10.180.10">
    <property type="entry name" value="2,3-Dihydroxybiphenyl 1,2-Dioxygenase, domain 1"/>
    <property type="match status" value="1"/>
</dbReference>
<dbReference type="CDD" id="cd07249">
    <property type="entry name" value="MMCE"/>
    <property type="match status" value="1"/>
</dbReference>
<dbReference type="GO" id="GO:0046491">
    <property type="term" value="P:L-methylmalonyl-CoA metabolic process"/>
    <property type="evidence" value="ECO:0007669"/>
    <property type="project" value="TreeGrafter"/>
</dbReference>
<name>A0A484HG23_9BACT</name>
<evidence type="ECO:0000259" key="3">
    <source>
        <dbReference type="PROSITE" id="PS51819"/>
    </source>
</evidence>
<comment type="similarity">
    <text evidence="1">Belongs to the methylmalonyl-CoA epimerase family.</text>
</comment>
<proteinExistence type="inferred from homology"/>
<reference evidence="4" key="1">
    <citation type="submission" date="2019-01" db="EMBL/GenBank/DDBJ databases">
        <authorList>
            <consortium name="Genoscope - CEA"/>
            <person name="William W."/>
        </authorList>
    </citation>
    <scope>NUCLEOTIDE SEQUENCE</scope>
    <source>
        <strain evidence="4">CR-1</strain>
    </source>
</reference>
<dbReference type="AlphaFoldDB" id="A0A484HG23"/>
<evidence type="ECO:0000256" key="1">
    <source>
        <dbReference type="ARBA" id="ARBA00009308"/>
    </source>
</evidence>
<dbReference type="PROSITE" id="PS51819">
    <property type="entry name" value="VOC"/>
    <property type="match status" value="1"/>
</dbReference>
<gene>
    <name evidence="4" type="ORF">EPICR_20101</name>
</gene>
<dbReference type="InterPro" id="IPR037523">
    <property type="entry name" value="VOC_core"/>
</dbReference>
<dbReference type="InterPro" id="IPR051785">
    <property type="entry name" value="MMCE/EMCE_epimerase"/>
</dbReference>
<keyword evidence="4" id="KW-0413">Isomerase</keyword>
<dbReference type="SUPFAM" id="SSF54593">
    <property type="entry name" value="Glyoxalase/Bleomycin resistance protein/Dihydroxybiphenyl dioxygenase"/>
    <property type="match status" value="1"/>
</dbReference>
<dbReference type="EMBL" id="CAACVI010000012">
    <property type="protein sequence ID" value="VEN73635.1"/>
    <property type="molecule type" value="Genomic_DNA"/>
</dbReference>
<dbReference type="InterPro" id="IPR029068">
    <property type="entry name" value="Glyas_Bleomycin-R_OHBP_Dase"/>
</dbReference>
<dbReference type="EC" id="5.1.99.1" evidence="4"/>
<organism evidence="4">
    <name type="scientific">uncultured Desulfobacteraceae bacterium</name>
    <dbReference type="NCBI Taxonomy" id="218296"/>
    <lineage>
        <taxon>Bacteria</taxon>
        <taxon>Pseudomonadati</taxon>
        <taxon>Thermodesulfobacteriota</taxon>
        <taxon>Desulfobacteria</taxon>
        <taxon>Desulfobacterales</taxon>
        <taxon>Desulfobacteraceae</taxon>
        <taxon>environmental samples</taxon>
    </lineage>
</organism>
<feature type="domain" description="VOC" evidence="3">
    <location>
        <begin position="5"/>
        <end position="133"/>
    </location>
</feature>
<dbReference type="PANTHER" id="PTHR43048:SF3">
    <property type="entry name" value="METHYLMALONYL-COA EPIMERASE, MITOCHONDRIAL"/>
    <property type="match status" value="1"/>
</dbReference>
<evidence type="ECO:0000256" key="2">
    <source>
        <dbReference type="ARBA" id="ARBA00022723"/>
    </source>
</evidence>
<dbReference type="Pfam" id="PF13669">
    <property type="entry name" value="Glyoxalase_4"/>
    <property type="match status" value="1"/>
</dbReference>
<dbReference type="PANTHER" id="PTHR43048">
    <property type="entry name" value="METHYLMALONYL-COA EPIMERASE"/>
    <property type="match status" value="1"/>
</dbReference>
<dbReference type="GO" id="GO:0004493">
    <property type="term" value="F:methylmalonyl-CoA epimerase activity"/>
    <property type="evidence" value="ECO:0007669"/>
    <property type="project" value="UniProtKB-EC"/>
</dbReference>
<dbReference type="GO" id="GO:0046872">
    <property type="term" value="F:metal ion binding"/>
    <property type="evidence" value="ECO:0007669"/>
    <property type="project" value="UniProtKB-KW"/>
</dbReference>
<protein>
    <submittedName>
        <fullName evidence="4">Methylmalonyl-CoA epimerase</fullName>
        <ecNumber evidence="4">5.1.99.1</ecNumber>
    </submittedName>
</protein>
<keyword evidence="2" id="KW-0479">Metal-binding</keyword>